<evidence type="ECO:0000313" key="1">
    <source>
        <dbReference type="EMBL" id="KAK4173426.1"/>
    </source>
</evidence>
<dbReference type="Gene3D" id="3.40.630.30">
    <property type="match status" value="1"/>
</dbReference>
<sequence>MDQAEPQSHLLDYAQNSLVAKRTAFEEPGAALASKRAKLSHDKSVWPPSTALKPAVLEERNGKIEFRAVNNDGAQESLIIFTGLKCLFQKQLPEMPKDYIACLVYDRTHISIAIIKMPLEVIGGIAFREF</sequence>
<reference evidence="1" key="1">
    <citation type="journal article" date="2023" name="Mol. Phylogenet. Evol.">
        <title>Genome-scale phylogeny and comparative genomics of the fungal order Sordariales.</title>
        <authorList>
            <person name="Hensen N."/>
            <person name="Bonometti L."/>
            <person name="Westerberg I."/>
            <person name="Brannstrom I.O."/>
            <person name="Guillou S."/>
            <person name="Cros-Aarteil S."/>
            <person name="Calhoun S."/>
            <person name="Haridas S."/>
            <person name="Kuo A."/>
            <person name="Mondo S."/>
            <person name="Pangilinan J."/>
            <person name="Riley R."/>
            <person name="LaButti K."/>
            <person name="Andreopoulos B."/>
            <person name="Lipzen A."/>
            <person name="Chen C."/>
            <person name="Yan M."/>
            <person name="Daum C."/>
            <person name="Ng V."/>
            <person name="Clum A."/>
            <person name="Steindorff A."/>
            <person name="Ohm R.A."/>
            <person name="Martin F."/>
            <person name="Silar P."/>
            <person name="Natvig D.O."/>
            <person name="Lalanne C."/>
            <person name="Gautier V."/>
            <person name="Ament-Velasquez S.L."/>
            <person name="Kruys A."/>
            <person name="Hutchinson M.I."/>
            <person name="Powell A.J."/>
            <person name="Barry K."/>
            <person name="Miller A.N."/>
            <person name="Grigoriev I.V."/>
            <person name="Debuchy R."/>
            <person name="Gladieux P."/>
            <person name="Hiltunen Thoren M."/>
            <person name="Johannesson H."/>
        </authorList>
    </citation>
    <scope>NUCLEOTIDE SEQUENCE</scope>
    <source>
        <strain evidence="1">CBS 892.96</strain>
    </source>
</reference>
<dbReference type="InterPro" id="IPR037800">
    <property type="entry name" value="GCN5"/>
</dbReference>
<dbReference type="PANTHER" id="PTHR45750:SF3">
    <property type="entry name" value="HISTONE ACETYLTRANSFERASE"/>
    <property type="match status" value="1"/>
</dbReference>
<accession>A0AAN6W1J8</accession>
<dbReference type="GO" id="GO:0000123">
    <property type="term" value="C:histone acetyltransferase complex"/>
    <property type="evidence" value="ECO:0007669"/>
    <property type="project" value="TreeGrafter"/>
</dbReference>
<dbReference type="AlphaFoldDB" id="A0AAN6W1J8"/>
<dbReference type="GO" id="GO:0045944">
    <property type="term" value="P:positive regulation of transcription by RNA polymerase II"/>
    <property type="evidence" value="ECO:0007669"/>
    <property type="project" value="TreeGrafter"/>
</dbReference>
<proteinExistence type="predicted"/>
<protein>
    <recommendedName>
        <fullName evidence="3">Histone acetyltransferase</fullName>
    </recommendedName>
</protein>
<evidence type="ECO:0008006" key="3">
    <source>
        <dbReference type="Google" id="ProtNLM"/>
    </source>
</evidence>
<comment type="caution">
    <text evidence="1">The sequence shown here is derived from an EMBL/GenBank/DDBJ whole genome shotgun (WGS) entry which is preliminary data.</text>
</comment>
<dbReference type="EMBL" id="MU866345">
    <property type="protein sequence ID" value="KAK4173426.1"/>
    <property type="molecule type" value="Genomic_DNA"/>
</dbReference>
<dbReference type="PANTHER" id="PTHR45750">
    <property type="entry name" value="GH11602P"/>
    <property type="match status" value="1"/>
</dbReference>
<dbReference type="GO" id="GO:0010484">
    <property type="term" value="F:histone H3 acetyltransferase activity"/>
    <property type="evidence" value="ECO:0007669"/>
    <property type="project" value="TreeGrafter"/>
</dbReference>
<reference evidence="1" key="2">
    <citation type="submission" date="2023-05" db="EMBL/GenBank/DDBJ databases">
        <authorList>
            <consortium name="Lawrence Berkeley National Laboratory"/>
            <person name="Steindorff A."/>
            <person name="Hensen N."/>
            <person name="Bonometti L."/>
            <person name="Westerberg I."/>
            <person name="Brannstrom I.O."/>
            <person name="Guillou S."/>
            <person name="Cros-Aarteil S."/>
            <person name="Calhoun S."/>
            <person name="Haridas S."/>
            <person name="Kuo A."/>
            <person name="Mondo S."/>
            <person name="Pangilinan J."/>
            <person name="Riley R."/>
            <person name="Labutti K."/>
            <person name="Andreopoulos B."/>
            <person name="Lipzen A."/>
            <person name="Chen C."/>
            <person name="Yanf M."/>
            <person name="Daum C."/>
            <person name="Ng V."/>
            <person name="Clum A."/>
            <person name="Ohm R."/>
            <person name="Martin F."/>
            <person name="Silar P."/>
            <person name="Natvig D."/>
            <person name="Lalanne C."/>
            <person name="Gautier V."/>
            <person name="Ament-Velasquez S.L."/>
            <person name="Kruys A."/>
            <person name="Hutchinson M.I."/>
            <person name="Powell A.J."/>
            <person name="Barry K."/>
            <person name="Miller A.N."/>
            <person name="Grigoriev I.V."/>
            <person name="Debuchy R."/>
            <person name="Gladieux P."/>
            <person name="Thoren M.H."/>
            <person name="Johannesson H."/>
        </authorList>
    </citation>
    <scope>NUCLEOTIDE SEQUENCE</scope>
    <source>
        <strain evidence="1">CBS 892.96</strain>
    </source>
</reference>
<keyword evidence="2" id="KW-1185">Reference proteome</keyword>
<evidence type="ECO:0000313" key="2">
    <source>
        <dbReference type="Proteomes" id="UP001302321"/>
    </source>
</evidence>
<name>A0AAN6W1J8_9PEZI</name>
<dbReference type="Proteomes" id="UP001302321">
    <property type="component" value="Unassembled WGS sequence"/>
</dbReference>
<gene>
    <name evidence="1" type="ORF">QBC36DRAFT_293426</name>
</gene>
<organism evidence="1 2">
    <name type="scientific">Triangularia setosa</name>
    <dbReference type="NCBI Taxonomy" id="2587417"/>
    <lineage>
        <taxon>Eukaryota</taxon>
        <taxon>Fungi</taxon>
        <taxon>Dikarya</taxon>
        <taxon>Ascomycota</taxon>
        <taxon>Pezizomycotina</taxon>
        <taxon>Sordariomycetes</taxon>
        <taxon>Sordariomycetidae</taxon>
        <taxon>Sordariales</taxon>
        <taxon>Podosporaceae</taxon>
        <taxon>Triangularia</taxon>
    </lineage>
</organism>